<reference evidence="13 14" key="1">
    <citation type="submission" date="2022-05" db="EMBL/GenBank/DDBJ databases">
        <authorList>
            <consortium name="Genoscope - CEA"/>
            <person name="William W."/>
        </authorList>
    </citation>
    <scope>NUCLEOTIDE SEQUENCE [LARGE SCALE GENOMIC DNA]</scope>
</reference>
<keyword evidence="3 12" id="KW-0444">Lipid biosynthesis</keyword>
<keyword evidence="14" id="KW-1185">Reference proteome</keyword>
<evidence type="ECO:0000256" key="3">
    <source>
        <dbReference type="ARBA" id="ARBA00022516"/>
    </source>
</evidence>
<evidence type="ECO:0000256" key="7">
    <source>
        <dbReference type="ARBA" id="ARBA00022989"/>
    </source>
</evidence>
<dbReference type="Proteomes" id="UP001159427">
    <property type="component" value="Unassembled WGS sequence"/>
</dbReference>
<evidence type="ECO:0000256" key="10">
    <source>
        <dbReference type="ARBA" id="ARBA00023160"/>
    </source>
</evidence>
<feature type="transmembrane region" description="Helical" evidence="12">
    <location>
        <begin position="118"/>
        <end position="137"/>
    </location>
</feature>
<dbReference type="PROSITE" id="PS01188">
    <property type="entry name" value="ELO"/>
    <property type="match status" value="1"/>
</dbReference>
<sequence>ISFAEKYLNFFKAVVELQSFPVAVVYFILIIASVLWKKFTSPLGLHKVLVGYNFLCSALSLYSLAIILRAYYNAGLLYTFAMVDDAEVKHAFFIYWITKHLELLDTVFMIVRHRQRQITFLHVYHHASILLLSDYAYHHTPWPAIGVMLGMNSFVHVFLYFYYGQSALYPTQRPQWRKTLTQLQMFQFIVGIVHSSFGYAHHGFCIFSIFYGFSMLGLFGNFYFHAYIKARHDKKSE</sequence>
<keyword evidence="10 12" id="KW-0275">Fatty acid biosynthesis</keyword>
<evidence type="ECO:0000256" key="12">
    <source>
        <dbReference type="RuleBase" id="RU361115"/>
    </source>
</evidence>
<keyword evidence="5 12" id="KW-0812">Transmembrane</keyword>
<evidence type="ECO:0000313" key="14">
    <source>
        <dbReference type="Proteomes" id="UP001159427"/>
    </source>
</evidence>
<dbReference type="Pfam" id="PF01151">
    <property type="entry name" value="ELO"/>
    <property type="match status" value="1"/>
</dbReference>
<feature type="transmembrane region" description="Helical" evidence="12">
    <location>
        <begin position="48"/>
        <end position="72"/>
    </location>
</feature>
<gene>
    <name evidence="13" type="ORF">PEVE_00032037</name>
</gene>
<comment type="caution">
    <text evidence="13">The sequence shown here is derived from an EMBL/GenBank/DDBJ whole genome shotgun (WGS) entry which is preliminary data.</text>
</comment>
<evidence type="ECO:0000256" key="1">
    <source>
        <dbReference type="ARBA" id="ARBA00004141"/>
    </source>
</evidence>
<keyword evidence="4 12" id="KW-0808">Transferase</keyword>
<accession>A0ABN8MD92</accession>
<feature type="transmembrane region" description="Helical" evidence="12">
    <location>
        <begin position="206"/>
        <end position="228"/>
    </location>
</feature>
<keyword evidence="7 12" id="KW-1133">Transmembrane helix</keyword>
<feature type="transmembrane region" description="Helical" evidence="12">
    <location>
        <begin position="20"/>
        <end position="36"/>
    </location>
</feature>
<evidence type="ECO:0000256" key="11">
    <source>
        <dbReference type="ARBA" id="ARBA00047375"/>
    </source>
</evidence>
<dbReference type="EC" id="2.3.1.199" evidence="12"/>
<evidence type="ECO:0000256" key="4">
    <source>
        <dbReference type="ARBA" id="ARBA00022679"/>
    </source>
</evidence>
<keyword evidence="6 12" id="KW-0276">Fatty acid metabolism</keyword>
<evidence type="ECO:0000256" key="9">
    <source>
        <dbReference type="ARBA" id="ARBA00023136"/>
    </source>
</evidence>
<dbReference type="PANTHER" id="PTHR11157:SF134">
    <property type="entry name" value="ELONGATION OF FATTY ACIDS PROTEIN 1-RELATED"/>
    <property type="match status" value="1"/>
</dbReference>
<dbReference type="EMBL" id="CALNXI010000463">
    <property type="protein sequence ID" value="CAH3027633.1"/>
    <property type="molecule type" value="Genomic_DNA"/>
</dbReference>
<evidence type="ECO:0000256" key="5">
    <source>
        <dbReference type="ARBA" id="ARBA00022692"/>
    </source>
</evidence>
<keyword evidence="8 12" id="KW-0443">Lipid metabolism</keyword>
<organism evidence="13 14">
    <name type="scientific">Porites evermanni</name>
    <dbReference type="NCBI Taxonomy" id="104178"/>
    <lineage>
        <taxon>Eukaryota</taxon>
        <taxon>Metazoa</taxon>
        <taxon>Cnidaria</taxon>
        <taxon>Anthozoa</taxon>
        <taxon>Hexacorallia</taxon>
        <taxon>Scleractinia</taxon>
        <taxon>Fungiina</taxon>
        <taxon>Poritidae</taxon>
        <taxon>Porites</taxon>
    </lineage>
</organism>
<dbReference type="InterPro" id="IPR030457">
    <property type="entry name" value="ELO_CS"/>
</dbReference>
<comment type="similarity">
    <text evidence="2 12">Belongs to the ELO family.</text>
</comment>
<feature type="transmembrane region" description="Helical" evidence="12">
    <location>
        <begin position="183"/>
        <end position="200"/>
    </location>
</feature>
<name>A0ABN8MD92_9CNID</name>
<comment type="subcellular location">
    <subcellularLocation>
        <location evidence="1">Membrane</location>
        <topology evidence="1">Multi-pass membrane protein</topology>
    </subcellularLocation>
</comment>
<feature type="transmembrane region" description="Helical" evidence="12">
    <location>
        <begin position="143"/>
        <end position="163"/>
    </location>
</feature>
<feature type="non-terminal residue" evidence="13">
    <location>
        <position position="1"/>
    </location>
</feature>
<evidence type="ECO:0000256" key="6">
    <source>
        <dbReference type="ARBA" id="ARBA00022832"/>
    </source>
</evidence>
<comment type="catalytic activity">
    <reaction evidence="11 12">
        <text>a very-long-chain acyl-CoA + malonyl-CoA + H(+) = a very-long-chain 3-oxoacyl-CoA + CO2 + CoA</text>
        <dbReference type="Rhea" id="RHEA:32727"/>
        <dbReference type="ChEBI" id="CHEBI:15378"/>
        <dbReference type="ChEBI" id="CHEBI:16526"/>
        <dbReference type="ChEBI" id="CHEBI:57287"/>
        <dbReference type="ChEBI" id="CHEBI:57384"/>
        <dbReference type="ChEBI" id="CHEBI:90725"/>
        <dbReference type="ChEBI" id="CHEBI:90736"/>
        <dbReference type="EC" id="2.3.1.199"/>
    </reaction>
</comment>
<protein>
    <recommendedName>
        <fullName evidence="12">Elongation of very long chain fatty acids protein</fullName>
        <ecNumber evidence="12">2.3.1.199</ecNumber>
    </recommendedName>
    <alternativeName>
        <fullName evidence="12">Very-long-chain 3-oxoacyl-CoA synthase</fullName>
    </alternativeName>
</protein>
<proteinExistence type="inferred from homology"/>
<evidence type="ECO:0000313" key="13">
    <source>
        <dbReference type="EMBL" id="CAH3027633.1"/>
    </source>
</evidence>
<evidence type="ECO:0000256" key="8">
    <source>
        <dbReference type="ARBA" id="ARBA00023098"/>
    </source>
</evidence>
<dbReference type="InterPro" id="IPR002076">
    <property type="entry name" value="ELO_fam"/>
</dbReference>
<evidence type="ECO:0000256" key="2">
    <source>
        <dbReference type="ARBA" id="ARBA00007263"/>
    </source>
</evidence>
<dbReference type="PANTHER" id="PTHR11157">
    <property type="entry name" value="FATTY ACID ACYL TRANSFERASE-RELATED"/>
    <property type="match status" value="1"/>
</dbReference>
<keyword evidence="9 12" id="KW-0472">Membrane</keyword>